<keyword evidence="2" id="KW-1185">Reference proteome</keyword>
<evidence type="ECO:0000313" key="1">
    <source>
        <dbReference type="EMBL" id="TQR18455.1"/>
    </source>
</evidence>
<dbReference type="EMBL" id="VDGG01000002">
    <property type="protein sequence ID" value="TQR18455.1"/>
    <property type="molecule type" value="Genomic_DNA"/>
</dbReference>
<dbReference type="AlphaFoldDB" id="A0A544TLZ3"/>
<gene>
    <name evidence="1" type="ORF">FG383_00960</name>
</gene>
<dbReference type="RefSeq" id="WP_142604979.1">
    <property type="nucleotide sequence ID" value="NZ_VDGG01000002.1"/>
</dbReference>
<organism evidence="1 2">
    <name type="scientific">Psychrobacillus soli</name>
    <dbReference type="NCBI Taxonomy" id="1543965"/>
    <lineage>
        <taxon>Bacteria</taxon>
        <taxon>Bacillati</taxon>
        <taxon>Bacillota</taxon>
        <taxon>Bacilli</taxon>
        <taxon>Bacillales</taxon>
        <taxon>Bacillaceae</taxon>
        <taxon>Psychrobacillus</taxon>
    </lineage>
</organism>
<accession>A0A544TLZ3</accession>
<name>A0A544TLZ3_9BACI</name>
<evidence type="ECO:0008006" key="3">
    <source>
        <dbReference type="Google" id="ProtNLM"/>
    </source>
</evidence>
<dbReference type="OrthoDB" id="1685113at2"/>
<protein>
    <recommendedName>
        <fullName evidence="3">BclA C-terminal domain-containing protein</fullName>
    </recommendedName>
</protein>
<reference evidence="1 2" key="1">
    <citation type="submission" date="2019-05" db="EMBL/GenBank/DDBJ databases">
        <title>Psychrobacillus vulpis sp. nov., a new species isolated from feces of a red fox that inhabits in The Tablas de Daimiel Natural Park, Albacete, Spain.</title>
        <authorList>
            <person name="Rodriguez M."/>
            <person name="Reina J.C."/>
            <person name="Bejar V."/>
            <person name="Llamas I."/>
        </authorList>
    </citation>
    <scope>NUCLEOTIDE SEQUENCE [LARGE SCALE GENOMIC DNA]</scope>
    <source>
        <strain evidence="1 2">NHI-2</strain>
    </source>
</reference>
<proteinExistence type="predicted"/>
<sequence>MCINNSSCRCHLNRCRNLGPFSAEDRDCMIPELNPRQRFGFMIPYASAFGMLLFDPDAPEPTNTPQQVAFDFFAPATIDANGTINLTGLNESFVVSQPGNITAIAANFVNDTLITVGAASSLIVNAQIYKAPSGSNTFIPTGASVNIIQTNIDVGANTVSVGSLNLVTPVPIAVEESVLLVYSATTTGTVSAVAGTGSASITIS</sequence>
<dbReference type="Proteomes" id="UP000318937">
    <property type="component" value="Unassembled WGS sequence"/>
</dbReference>
<evidence type="ECO:0000313" key="2">
    <source>
        <dbReference type="Proteomes" id="UP000318937"/>
    </source>
</evidence>
<comment type="caution">
    <text evidence="1">The sequence shown here is derived from an EMBL/GenBank/DDBJ whole genome shotgun (WGS) entry which is preliminary data.</text>
</comment>